<comment type="pathway">
    <text evidence="2 10">Protein modification; protein glycosylation.</text>
</comment>
<feature type="transmembrane region" description="Helical" evidence="10">
    <location>
        <begin position="99"/>
        <end position="115"/>
    </location>
</feature>
<evidence type="ECO:0000256" key="2">
    <source>
        <dbReference type="ARBA" id="ARBA00004922"/>
    </source>
</evidence>
<feature type="transmembrane region" description="Helical" evidence="10">
    <location>
        <begin position="197"/>
        <end position="224"/>
    </location>
</feature>
<dbReference type="GeneTree" id="ENSGT00390000013904"/>
<dbReference type="Pfam" id="PF05208">
    <property type="entry name" value="ALG3"/>
    <property type="match status" value="1"/>
</dbReference>
<keyword evidence="8 10" id="KW-0472">Membrane</keyword>
<evidence type="ECO:0000256" key="3">
    <source>
        <dbReference type="ARBA" id="ARBA00022676"/>
    </source>
</evidence>
<dbReference type="GO" id="GO:0005789">
    <property type="term" value="C:endoplasmic reticulum membrane"/>
    <property type="evidence" value="ECO:0007669"/>
    <property type="project" value="UniProtKB-SubCell"/>
</dbReference>
<proteinExistence type="predicted"/>
<feature type="transmembrane region" description="Helical" evidence="10">
    <location>
        <begin position="42"/>
        <end position="62"/>
    </location>
</feature>
<feature type="transmembrane region" description="Helical" evidence="10">
    <location>
        <begin position="236"/>
        <end position="252"/>
    </location>
</feature>
<comment type="catalytic activity">
    <reaction evidence="9 10">
        <text>an alpha-D-Man-(1-&gt;2)-alpha-D-Man-(1-&gt;2)-alpha-D-Man-(1-&gt;3)-[alpha-D-Man-(1-&gt;6)]-beta-D-Man-(1-&gt;4)-beta-D-GlcNAc-(1-&gt;4)-alpha-D-GlcNAc-diphospho-di-trans,poly-cis-dolichol + a di-trans,poly-cis-dolichyl beta-D-mannosyl phosphate = an alpha-D-Man-(1-&gt;2)-alpha-D-Man-(1-&gt;2)-alpha-D-Man-(1-&gt;3)-[alpha-D-Man-(1-&gt;3)-alpha-D-Man-(1-&gt;6)]-beta-D-Man-(1-&gt;4)-beta-D-GlcNAc-(1-&gt;4)-alpha-D-GlcNAc-diphospho-di-trans,poly-cis-dolichol + a di-trans,poly-cis-dolichyl phosphate + H(+)</text>
        <dbReference type="Rhea" id="RHEA:29527"/>
        <dbReference type="Rhea" id="RHEA-COMP:19498"/>
        <dbReference type="Rhea" id="RHEA-COMP:19501"/>
        <dbReference type="Rhea" id="RHEA-COMP:19516"/>
        <dbReference type="Rhea" id="RHEA-COMP:19517"/>
        <dbReference type="ChEBI" id="CHEBI:15378"/>
        <dbReference type="ChEBI" id="CHEBI:57683"/>
        <dbReference type="ChEBI" id="CHEBI:58211"/>
        <dbReference type="ChEBI" id="CHEBI:132515"/>
        <dbReference type="ChEBI" id="CHEBI:132516"/>
        <dbReference type="EC" id="2.4.1.258"/>
    </reaction>
    <physiologicalReaction direction="left-to-right" evidence="9 10">
        <dbReference type="Rhea" id="RHEA:29528"/>
    </physiologicalReaction>
</comment>
<evidence type="ECO:0000313" key="11">
    <source>
        <dbReference type="Ensembl" id="ENSLACP00000013104.1"/>
    </source>
</evidence>
<dbReference type="UniPathway" id="UPA00378"/>
<feature type="transmembrane region" description="Helical" evidence="10">
    <location>
        <begin position="289"/>
        <end position="308"/>
    </location>
</feature>
<evidence type="ECO:0000256" key="1">
    <source>
        <dbReference type="ARBA" id="ARBA00004477"/>
    </source>
</evidence>
<feature type="transmembrane region" description="Helical" evidence="10">
    <location>
        <begin position="173"/>
        <end position="191"/>
    </location>
</feature>
<dbReference type="GO" id="GO:0052925">
    <property type="term" value="F:dol-P-Man:Man(5)GlcNAc(2)-PP-Dol alpha-1,3-mannosyltransferase activity"/>
    <property type="evidence" value="ECO:0007669"/>
    <property type="project" value="UniProtKB-EC"/>
</dbReference>
<dbReference type="GeneID" id="102361691"/>
<keyword evidence="5 10" id="KW-0812">Transmembrane</keyword>
<evidence type="ECO:0000256" key="4">
    <source>
        <dbReference type="ARBA" id="ARBA00022679"/>
    </source>
</evidence>
<dbReference type="InterPro" id="IPR007873">
    <property type="entry name" value="Glycosyltransferase_ALG3"/>
</dbReference>
<dbReference type="AlphaFoldDB" id="H3ATY3"/>
<keyword evidence="12" id="KW-1185">Reference proteome</keyword>
<evidence type="ECO:0000256" key="10">
    <source>
        <dbReference type="RuleBase" id="RU364047"/>
    </source>
</evidence>
<dbReference type="EMBL" id="AFYH01076482">
    <property type="status" value="NOT_ANNOTATED_CDS"/>
    <property type="molecule type" value="Genomic_DNA"/>
</dbReference>
<evidence type="ECO:0000256" key="5">
    <source>
        <dbReference type="ARBA" id="ARBA00022692"/>
    </source>
</evidence>
<accession>H3ATY3</accession>
<protein>
    <recommendedName>
        <fullName evidence="10">Dol-P-Man:Man(5)GlcNAc(2)-PP-Dol alpha-1,3-mannosyltransferase</fullName>
        <ecNumber evidence="10">2.4.1.258</ecNumber>
    </recommendedName>
    <alternativeName>
        <fullName evidence="10">Dol-P-Man-dependent alpha(1-3)-mannosyltransferase</fullName>
    </alternativeName>
</protein>
<sequence>MAPAVVLGASGKRRGGSSGSQLGDYLRKVWQDKYCLLFNPQYTLLVAAGLWLAEIGINVWAIHRVAYTEIDWKAYMDEVEGVINGTYDYTALKGDTGPLVYPAGFVYIFAVLYYITERGVNIRLGQYLFAVFYLITLLLVFRIYNRAKKVPPFVFFFMCCASYRIHSIFILRLFNDPVAMVILFLAINLFLDDHWSLGCFFFSLAVSVKMNILLFAPGLLFLLLLEFGLIRTIPKLSICAALQVILGLPFLLENPAGYLTCAFDLGRQFLFKWTVNWRFLPEEVFLNRYFHVMLLTAHLSVLLVFALYRWNKSDESIFSLLKDPAQRKTPHEKVTADQIIFVLFTSNFIGVCFSRSLHYQFYVWYFHTLPFLLWSTRVKKLAHLLKVLILGLIELSWNTYPSTVYSSASLHVCHLIILLHLWFGHASPETTPAPEPTDRHKKRD</sequence>
<dbReference type="PANTHER" id="PTHR12646">
    <property type="entry name" value="NOT56 - RELATED"/>
    <property type="match status" value="1"/>
</dbReference>
<dbReference type="PANTHER" id="PTHR12646:SF0">
    <property type="entry name" value="DOL-P-MAN:MAN(5)GLCNAC(2)-PP-DOL ALPHA-1,3-MANNOSYLTRANSFERASE"/>
    <property type="match status" value="1"/>
</dbReference>
<evidence type="ECO:0000256" key="7">
    <source>
        <dbReference type="ARBA" id="ARBA00022989"/>
    </source>
</evidence>
<name>H3ATY3_LATCH</name>
<reference evidence="11" key="2">
    <citation type="submission" date="2025-08" db="UniProtKB">
        <authorList>
            <consortium name="Ensembl"/>
        </authorList>
    </citation>
    <scope>IDENTIFICATION</scope>
</reference>
<comment type="function">
    <text evidence="10">Dol-P-Man:Man(5)GlcNAc(2)-PP-Dol alpha-1,3-mannosyltransferase that operates in the biosynthetic pathway of dolichol-linked oligosaccharides, the glycan precursors employed in protein asparagine (N)-glycosylation. The assembly of dolichol-linked oligosaccharides begins on the cytosolic side of the endoplasmic reticulum membrane and finishes in its lumen. The sequential addition of sugars to dolichol pyrophosphate produces dolichol-linked oligosaccharides containing fourteen sugars, including two GlcNAcs, nine mannoses and three glucoses. Once assembled, the oligosaccharide is transferred from the lipid to nascent proteins by oligosaccharyltransferases. In the lumen of the endoplasmic reticulum, adds the first dolichyl beta-D-mannosyl phosphate derived mannose in an alpha-1,3 linkage to Man(5)GlcNAc(2)-PP-dolichol to produce Man(6)GlcNAc(2)-PP-dolichol.</text>
</comment>
<dbReference type="Bgee" id="ENSLACG00000011542">
    <property type="expression patterns" value="Expressed in chordate pharynx and 6 other cell types or tissues"/>
</dbReference>
<evidence type="ECO:0000256" key="6">
    <source>
        <dbReference type="ARBA" id="ARBA00022824"/>
    </source>
</evidence>
<dbReference type="EC" id="2.4.1.258" evidence="10"/>
<evidence type="ECO:0000313" key="12">
    <source>
        <dbReference type="Proteomes" id="UP000008672"/>
    </source>
</evidence>
<dbReference type="CTD" id="10195"/>
<keyword evidence="7 10" id="KW-1133">Transmembrane helix</keyword>
<dbReference type="EMBL" id="AFYH01076483">
    <property type="status" value="NOT_ANNOTATED_CDS"/>
    <property type="molecule type" value="Genomic_DNA"/>
</dbReference>
<reference evidence="12" key="1">
    <citation type="submission" date="2011-08" db="EMBL/GenBank/DDBJ databases">
        <title>The draft genome of Latimeria chalumnae.</title>
        <authorList>
            <person name="Di Palma F."/>
            <person name="Alfoldi J."/>
            <person name="Johnson J."/>
            <person name="Berlin A."/>
            <person name="Gnerre S."/>
            <person name="Jaffe D."/>
            <person name="MacCallum I."/>
            <person name="Young S."/>
            <person name="Walker B.J."/>
            <person name="Lander E."/>
            <person name="Lindblad-Toh K."/>
        </authorList>
    </citation>
    <scope>NUCLEOTIDE SEQUENCE [LARGE SCALE GENOMIC DNA]</scope>
    <source>
        <strain evidence="12">Wild caught</strain>
    </source>
</reference>
<dbReference type="KEGG" id="lcm:102361691"/>
<evidence type="ECO:0000256" key="8">
    <source>
        <dbReference type="ARBA" id="ARBA00023136"/>
    </source>
</evidence>
<feature type="transmembrane region" description="Helical" evidence="10">
    <location>
        <begin position="127"/>
        <end position="144"/>
    </location>
</feature>
<comment type="subcellular location">
    <subcellularLocation>
        <location evidence="1 10">Endoplasmic reticulum membrane</location>
        <topology evidence="1 10">Multi-pass membrane protein</topology>
    </subcellularLocation>
</comment>
<dbReference type="Ensembl" id="ENSLACT00000013200.1">
    <property type="protein sequence ID" value="ENSLACP00000013104.1"/>
    <property type="gene ID" value="ENSLACG00000011542.1"/>
</dbReference>
<dbReference type="Proteomes" id="UP000008672">
    <property type="component" value="Unassembled WGS sequence"/>
</dbReference>
<dbReference type="RefSeq" id="XP_064418379.1">
    <property type="nucleotide sequence ID" value="XM_064562309.1"/>
</dbReference>
<keyword evidence="3 10" id="KW-0328">Glycosyltransferase</keyword>
<organism evidence="11 12">
    <name type="scientific">Latimeria chalumnae</name>
    <name type="common">Coelacanth</name>
    <dbReference type="NCBI Taxonomy" id="7897"/>
    <lineage>
        <taxon>Eukaryota</taxon>
        <taxon>Metazoa</taxon>
        <taxon>Chordata</taxon>
        <taxon>Craniata</taxon>
        <taxon>Vertebrata</taxon>
        <taxon>Euteleostomi</taxon>
        <taxon>Coelacanthiformes</taxon>
        <taxon>Coelacanthidae</taxon>
        <taxon>Latimeria</taxon>
    </lineage>
</organism>
<keyword evidence="4 10" id="KW-0808">Transferase</keyword>
<evidence type="ECO:0000256" key="9">
    <source>
        <dbReference type="ARBA" id="ARBA00049506"/>
    </source>
</evidence>
<keyword evidence="6 10" id="KW-0256">Endoplasmic reticulum</keyword>
<reference evidence="11" key="3">
    <citation type="submission" date="2025-09" db="UniProtKB">
        <authorList>
            <consortium name="Ensembl"/>
        </authorList>
    </citation>
    <scope>IDENTIFICATION</scope>
</reference>
<dbReference type="OrthoDB" id="20028at2759"/>
<gene>
    <name evidence="11" type="primary">ALG3</name>
</gene>